<keyword evidence="9" id="KW-1185">Reference proteome</keyword>
<dbReference type="PANTHER" id="PTHR39210">
    <property type="entry name" value="HEPARIN-SULFATE LYASE"/>
    <property type="match status" value="1"/>
</dbReference>
<evidence type="ECO:0000256" key="4">
    <source>
        <dbReference type="ARBA" id="ARBA00023239"/>
    </source>
</evidence>
<evidence type="ECO:0000256" key="3">
    <source>
        <dbReference type="ARBA" id="ARBA00022764"/>
    </source>
</evidence>
<evidence type="ECO:0000259" key="7">
    <source>
        <dbReference type="Pfam" id="PF16889"/>
    </source>
</evidence>
<dbReference type="InterPro" id="IPR012480">
    <property type="entry name" value="Hepar_II_III_C"/>
</dbReference>
<dbReference type="Pfam" id="PF07940">
    <property type="entry name" value="Hepar_II_III_C"/>
    <property type="match status" value="1"/>
</dbReference>
<feature type="domain" description="Heparinase II/III-like C-terminal" evidence="6">
    <location>
        <begin position="340"/>
        <end position="504"/>
    </location>
</feature>
<dbReference type="OrthoDB" id="4592556at2"/>
<dbReference type="Gene3D" id="1.50.10.100">
    <property type="entry name" value="Chondroitin AC/alginate lyase"/>
    <property type="match status" value="1"/>
</dbReference>
<evidence type="ECO:0000256" key="1">
    <source>
        <dbReference type="ARBA" id="ARBA00004418"/>
    </source>
</evidence>
<proteinExistence type="predicted"/>
<organism evidence="8 9">
    <name type="scientific">Brachybacterium ginsengisoli</name>
    <dbReference type="NCBI Taxonomy" id="1331682"/>
    <lineage>
        <taxon>Bacteria</taxon>
        <taxon>Bacillati</taxon>
        <taxon>Actinomycetota</taxon>
        <taxon>Actinomycetes</taxon>
        <taxon>Micrococcales</taxon>
        <taxon>Dermabacteraceae</taxon>
        <taxon>Brachybacterium</taxon>
    </lineage>
</organism>
<keyword evidence="2" id="KW-0732">Signal</keyword>
<dbReference type="Pfam" id="PF16889">
    <property type="entry name" value="Hepar_II_III_N"/>
    <property type="match status" value="1"/>
</dbReference>
<protein>
    <submittedName>
        <fullName evidence="8">Uncharacterized protein</fullName>
    </submittedName>
</protein>
<accession>A0A291GU87</accession>
<dbReference type="Gene3D" id="2.70.98.70">
    <property type="match status" value="1"/>
</dbReference>
<dbReference type="InterPro" id="IPR031680">
    <property type="entry name" value="Hepar_II_III_N"/>
</dbReference>
<dbReference type="InterPro" id="IPR008929">
    <property type="entry name" value="Chondroitin_lyas"/>
</dbReference>
<evidence type="ECO:0000256" key="2">
    <source>
        <dbReference type="ARBA" id="ARBA00022729"/>
    </source>
</evidence>
<dbReference type="GO" id="GO:0042597">
    <property type="term" value="C:periplasmic space"/>
    <property type="evidence" value="ECO:0007669"/>
    <property type="project" value="UniProtKB-SubCell"/>
</dbReference>
<keyword evidence="4" id="KW-0456">Lyase</keyword>
<dbReference type="SUPFAM" id="SSF48230">
    <property type="entry name" value="Chondroitin AC/alginate lyase"/>
    <property type="match status" value="1"/>
</dbReference>
<dbReference type="EMBL" id="CP023564">
    <property type="protein sequence ID" value="ATG53769.1"/>
    <property type="molecule type" value="Genomic_DNA"/>
</dbReference>
<gene>
    <name evidence="8" type="ORF">CFK41_02485</name>
</gene>
<sequence>MMTSPDPRTPPTPTSTSSAYSRDMAERLAFGTPFDPTPQDSKKVQELLTGSLALPPNPTWSMPAEITWYENPFKEPNWVAQFHMLRWLDPLRRQAQKGRHELIDLWLSIAESWIEKNPPGKGRANYSWADMIEAARAMTFTFALPVIEDLRPEKLPPLLHSIEQHGEWLAEPSHIRTGNHALQQHQGLLVIGAVLRRPEWIELAVSRSETMLRESYDDQGVNEEGAVQYHQINFLWWRTLRRRILLATGSAPDAFDRIEKAPLAMAHSTRPDGRYELIGDTEEFTPRGLGHAAIDYVSSSGTKGIAPRDRIAVFDAGYIYGRSTWGDRRQKFADASFYSLRFGPQNRIHGHADGMSLTLWAGRESLLVDSGKFAYDAKDPYRAHLLSRASHNSLSVAGVEHDRTISVELTASGQHDDFEHYRFEDRGYAGTVLTRHLLISLQWGVALVIDEFVADQEITVNQSWHLAPTASHRKETDTVVVRTAANELRLSWPEGTVTPKIVRGSRAPFQGWFSPTWRVIEPTRVVETSSIGIQGRVVTALSFTAAKEPRPVSVSMEETDQGLHLQIARADTDAFSALVTDTDAVLVRGEQTAADLSHVLR</sequence>
<feature type="domain" description="Heparin-sulfate lyase N-terminal" evidence="7">
    <location>
        <begin position="59"/>
        <end position="232"/>
    </location>
</feature>
<keyword evidence="3" id="KW-0574">Periplasm</keyword>
<name>A0A291GU87_9MICO</name>
<evidence type="ECO:0000313" key="9">
    <source>
        <dbReference type="Proteomes" id="UP000217889"/>
    </source>
</evidence>
<feature type="region of interest" description="Disordered" evidence="5">
    <location>
        <begin position="1"/>
        <end position="22"/>
    </location>
</feature>
<reference evidence="8 9" key="1">
    <citation type="journal article" date="2014" name="Int. J. Syst. Evol. Microbiol.">
        <title>Brachybacterium ginsengisoli sp. nov., isolated from soil of a ginseng field.</title>
        <authorList>
            <person name="Hoang V.A."/>
            <person name="Kim Y.J."/>
            <person name="Nguyen N.L."/>
            <person name="Yang D.C."/>
        </authorList>
    </citation>
    <scope>NUCLEOTIDE SEQUENCE [LARGE SCALE GENOMIC DNA]</scope>
    <source>
        <strain evidence="8 9">DCY80</strain>
    </source>
</reference>
<comment type="subcellular location">
    <subcellularLocation>
        <location evidence="1">Periplasm</location>
    </subcellularLocation>
</comment>
<evidence type="ECO:0000256" key="5">
    <source>
        <dbReference type="SAM" id="MobiDB-lite"/>
    </source>
</evidence>
<dbReference type="AlphaFoldDB" id="A0A291GU87"/>
<dbReference type="Proteomes" id="UP000217889">
    <property type="component" value="Chromosome"/>
</dbReference>
<dbReference type="GO" id="GO:0016829">
    <property type="term" value="F:lyase activity"/>
    <property type="evidence" value="ECO:0007669"/>
    <property type="project" value="UniProtKB-KW"/>
</dbReference>
<evidence type="ECO:0000259" key="6">
    <source>
        <dbReference type="Pfam" id="PF07940"/>
    </source>
</evidence>
<dbReference type="PANTHER" id="PTHR39210:SF1">
    <property type="entry name" value="HEPARIN-SULFATE LYASE"/>
    <property type="match status" value="1"/>
</dbReference>
<dbReference type="KEGG" id="bgg:CFK41_02485"/>
<evidence type="ECO:0000313" key="8">
    <source>
        <dbReference type="EMBL" id="ATG53769.1"/>
    </source>
</evidence>